<feature type="transmembrane region" description="Helical" evidence="1">
    <location>
        <begin position="145"/>
        <end position="171"/>
    </location>
</feature>
<keyword evidence="1" id="KW-1133">Transmembrane helix</keyword>
<name>A0A451BRN0_9GAMM</name>
<evidence type="ECO:0000313" key="2">
    <source>
        <dbReference type="EMBL" id="VFK80918.1"/>
    </source>
</evidence>
<organism evidence="2">
    <name type="scientific">Candidatus Kentrum sp. SD</name>
    <dbReference type="NCBI Taxonomy" id="2126332"/>
    <lineage>
        <taxon>Bacteria</taxon>
        <taxon>Pseudomonadati</taxon>
        <taxon>Pseudomonadota</taxon>
        <taxon>Gammaproteobacteria</taxon>
        <taxon>Candidatus Kentrum</taxon>
    </lineage>
</organism>
<gene>
    <name evidence="2" type="ORF">BECKSD772D_GA0070982_11787</name>
</gene>
<dbReference type="AlphaFoldDB" id="A0A451BRN0"/>
<reference evidence="2" key="1">
    <citation type="submission" date="2019-02" db="EMBL/GenBank/DDBJ databases">
        <authorList>
            <person name="Gruber-Vodicka R. H."/>
            <person name="Seah K. B. B."/>
        </authorList>
    </citation>
    <scope>NUCLEOTIDE SEQUENCE</scope>
    <source>
        <strain evidence="2">BECK_S127</strain>
    </source>
</reference>
<dbReference type="EMBL" id="CAADHB010000178">
    <property type="protein sequence ID" value="VFK80918.1"/>
    <property type="molecule type" value="Genomic_DNA"/>
</dbReference>
<keyword evidence="1" id="KW-0472">Membrane</keyword>
<evidence type="ECO:0000256" key="1">
    <source>
        <dbReference type="SAM" id="Phobius"/>
    </source>
</evidence>
<proteinExistence type="predicted"/>
<sequence length="194" mass="22097">MRIRVRGRGTGVAGRGWGLNGYVAKSIVAIKFSTSDELYRKLVEESEKHWLLGLVTFASIEEQRIEWTGHYEDNNGKPPTLDEIRNWYEQQTEKTLLRVGKDAEDRLREYSKEVLGSIIEEHKKETEEGVIIGEIKKSRHFWPQFWVNLAGGTASAILFAMLLAVIAFIVLNDTSPAQLVEHLTGRTEVVDNEQ</sequence>
<keyword evidence="1" id="KW-0812">Transmembrane</keyword>
<accession>A0A451BRN0</accession>
<protein>
    <submittedName>
        <fullName evidence="2">Uncharacterized protein</fullName>
    </submittedName>
</protein>